<evidence type="ECO:0000313" key="2">
    <source>
        <dbReference type="EMBL" id="MXP23001.1"/>
    </source>
</evidence>
<dbReference type="Proteomes" id="UP000475545">
    <property type="component" value="Unassembled WGS sequence"/>
</dbReference>
<dbReference type="Pfam" id="PF02627">
    <property type="entry name" value="CMD"/>
    <property type="match status" value="1"/>
</dbReference>
<protein>
    <submittedName>
        <fullName evidence="2">Carboxymuconolactone decarboxylase family protein</fullName>
    </submittedName>
</protein>
<evidence type="ECO:0000313" key="3">
    <source>
        <dbReference type="Proteomes" id="UP000475545"/>
    </source>
</evidence>
<keyword evidence="3" id="KW-1185">Reference proteome</keyword>
<gene>
    <name evidence="2" type="ORF">GIY30_16815</name>
</gene>
<dbReference type="InterPro" id="IPR004675">
    <property type="entry name" value="AhpD_core"/>
</dbReference>
<dbReference type="Gene3D" id="1.20.1290.10">
    <property type="entry name" value="AhpD-like"/>
    <property type="match status" value="1"/>
</dbReference>
<dbReference type="PANTHER" id="PTHR34846">
    <property type="entry name" value="4-CARBOXYMUCONOLACTONE DECARBOXYLASE FAMILY PROTEIN (AFU_ORTHOLOGUE AFUA_6G11590)"/>
    <property type="match status" value="1"/>
</dbReference>
<proteinExistence type="predicted"/>
<dbReference type="SUPFAM" id="SSF69118">
    <property type="entry name" value="AhpD-like"/>
    <property type="match status" value="1"/>
</dbReference>
<dbReference type="EMBL" id="WMBR01000004">
    <property type="protein sequence ID" value="MXP23001.1"/>
    <property type="molecule type" value="Genomic_DNA"/>
</dbReference>
<feature type="domain" description="Carboxymuconolactone decarboxylase-like" evidence="1">
    <location>
        <begin position="8"/>
        <end position="89"/>
    </location>
</feature>
<dbReference type="InterPro" id="IPR029032">
    <property type="entry name" value="AhpD-like"/>
</dbReference>
<reference evidence="2 3" key="1">
    <citation type="submission" date="2019-11" db="EMBL/GenBank/DDBJ databases">
        <title>Gordonia sp. nov., a novel actinobacterium isolated from mangrove soil in Hainan.</title>
        <authorList>
            <person name="Huang X."/>
            <person name="Xie Y."/>
            <person name="Chu X."/>
            <person name="Xiao K."/>
        </authorList>
    </citation>
    <scope>NUCLEOTIDE SEQUENCE [LARGE SCALE GENOMIC DNA]</scope>
    <source>
        <strain evidence="2 3">HNM0687</strain>
    </source>
</reference>
<accession>A0A6L7GVD1</accession>
<name>A0A6L7GVD1_9ACTN</name>
<dbReference type="NCBIfam" id="TIGR00778">
    <property type="entry name" value="ahpD_dom"/>
    <property type="match status" value="1"/>
</dbReference>
<evidence type="ECO:0000259" key="1">
    <source>
        <dbReference type="Pfam" id="PF02627"/>
    </source>
</evidence>
<organism evidence="2 3">
    <name type="scientific">Gordonia mangrovi</name>
    <dbReference type="NCBI Taxonomy" id="2665643"/>
    <lineage>
        <taxon>Bacteria</taxon>
        <taxon>Bacillati</taxon>
        <taxon>Actinomycetota</taxon>
        <taxon>Actinomycetes</taxon>
        <taxon>Mycobacteriales</taxon>
        <taxon>Gordoniaceae</taxon>
        <taxon>Gordonia</taxon>
    </lineage>
</organism>
<dbReference type="GO" id="GO:0051920">
    <property type="term" value="F:peroxiredoxin activity"/>
    <property type="evidence" value="ECO:0007669"/>
    <property type="project" value="InterPro"/>
</dbReference>
<dbReference type="PANTHER" id="PTHR34846:SF10">
    <property type="entry name" value="CYTOPLASMIC PROTEIN"/>
    <property type="match status" value="1"/>
</dbReference>
<sequence length="148" mass="16364">MWIPQSNPAVYKALVALQRASAEGVTQRLAELIRIRVSQINGCGYCLHMHLSDARSAELEPQAVGMVALWADAPHLFSDRERAALDLAEHVTRLGDSGVPDRVFDRAAALFDDVELGQVMATIVMINAWNRIAISGRYPAGLDERRLR</sequence>
<dbReference type="AlphaFoldDB" id="A0A6L7GVD1"/>
<comment type="caution">
    <text evidence="2">The sequence shown here is derived from an EMBL/GenBank/DDBJ whole genome shotgun (WGS) entry which is preliminary data.</text>
</comment>
<dbReference type="InterPro" id="IPR003779">
    <property type="entry name" value="CMD-like"/>
</dbReference>